<keyword evidence="2" id="KW-1133">Transmembrane helix</keyword>
<proteinExistence type="predicted"/>
<feature type="region of interest" description="Disordered" evidence="1">
    <location>
        <begin position="211"/>
        <end position="278"/>
    </location>
</feature>
<feature type="compositionally biased region" description="Polar residues" evidence="1">
    <location>
        <begin position="213"/>
        <end position="229"/>
    </location>
</feature>
<gene>
    <name evidence="5" type="ORF">K491DRAFT_64988</name>
</gene>
<evidence type="ECO:0000256" key="1">
    <source>
        <dbReference type="SAM" id="MobiDB-lite"/>
    </source>
</evidence>
<feature type="compositionally biased region" description="Polar residues" evidence="1">
    <location>
        <begin position="254"/>
        <end position="266"/>
    </location>
</feature>
<evidence type="ECO:0000256" key="3">
    <source>
        <dbReference type="SAM" id="SignalP"/>
    </source>
</evidence>
<keyword evidence="6" id="KW-1185">Reference proteome</keyword>
<dbReference type="EMBL" id="MU004408">
    <property type="protein sequence ID" value="KAF2652159.1"/>
    <property type="molecule type" value="Genomic_DNA"/>
</dbReference>
<organism evidence="5 6">
    <name type="scientific">Lophiostoma macrostomum CBS 122681</name>
    <dbReference type="NCBI Taxonomy" id="1314788"/>
    <lineage>
        <taxon>Eukaryota</taxon>
        <taxon>Fungi</taxon>
        <taxon>Dikarya</taxon>
        <taxon>Ascomycota</taxon>
        <taxon>Pezizomycotina</taxon>
        <taxon>Dothideomycetes</taxon>
        <taxon>Pleosporomycetidae</taxon>
        <taxon>Pleosporales</taxon>
        <taxon>Lophiostomataceae</taxon>
        <taxon>Lophiostoma</taxon>
    </lineage>
</organism>
<evidence type="ECO:0000313" key="5">
    <source>
        <dbReference type="EMBL" id="KAF2652159.1"/>
    </source>
</evidence>
<keyword evidence="2" id="KW-0812">Transmembrane</keyword>
<keyword evidence="3" id="KW-0732">Signal</keyword>
<feature type="transmembrane region" description="Helical" evidence="2">
    <location>
        <begin position="177"/>
        <end position="202"/>
    </location>
</feature>
<evidence type="ECO:0000256" key="2">
    <source>
        <dbReference type="SAM" id="Phobius"/>
    </source>
</evidence>
<evidence type="ECO:0000313" key="6">
    <source>
        <dbReference type="Proteomes" id="UP000799324"/>
    </source>
</evidence>
<feature type="chain" id="PRO_5025351187" description="WSC domain-containing protein" evidence="3">
    <location>
        <begin position="29"/>
        <end position="321"/>
    </location>
</feature>
<name>A0A6A6SWS4_9PLEO</name>
<dbReference type="InterPro" id="IPR002889">
    <property type="entry name" value="WSC_carb-bd"/>
</dbReference>
<sequence>MALLNRTAWSCVVAILALFILHFQPTSAQVATTPQLYCSDQNTGSDAGIVSQWEFQSQGNCKGNCTGSAFAIVQWDKCWCSNYIPQEQTDVSNCNGNCPGFPDDKCGNKDDGLFGYYALSHKPSGTQGTSNPSSTPQASPSSVVEVTTINGVVSTKIIIYTPTTTPAPPTERKGTPVGAIAGGVVGGVLGIAAIVAGVLFLLRRHRTQQQQQGEGFQSGVTRNTSTMSKSGLLRTEKATPYPPAVLTGSHRTSRMNMDSDSISPVSGSDRRNSRPYMFDQRMNPSAIMIMDNNSRGSFVSMDDARDYGRTLNVRNPDPDPR</sequence>
<dbReference type="AlphaFoldDB" id="A0A6A6SWS4"/>
<dbReference type="Proteomes" id="UP000799324">
    <property type="component" value="Unassembled WGS sequence"/>
</dbReference>
<dbReference type="PROSITE" id="PS51212">
    <property type="entry name" value="WSC"/>
    <property type="match status" value="1"/>
</dbReference>
<dbReference type="OrthoDB" id="2537459at2759"/>
<dbReference type="SMART" id="SM00321">
    <property type="entry name" value="WSC"/>
    <property type="match status" value="1"/>
</dbReference>
<protein>
    <recommendedName>
        <fullName evidence="4">WSC domain-containing protein</fullName>
    </recommendedName>
</protein>
<feature type="signal peptide" evidence="3">
    <location>
        <begin position="1"/>
        <end position="28"/>
    </location>
</feature>
<feature type="region of interest" description="Disordered" evidence="1">
    <location>
        <begin position="123"/>
        <end position="143"/>
    </location>
</feature>
<reference evidence="5" key="1">
    <citation type="journal article" date="2020" name="Stud. Mycol.">
        <title>101 Dothideomycetes genomes: a test case for predicting lifestyles and emergence of pathogens.</title>
        <authorList>
            <person name="Haridas S."/>
            <person name="Albert R."/>
            <person name="Binder M."/>
            <person name="Bloem J."/>
            <person name="Labutti K."/>
            <person name="Salamov A."/>
            <person name="Andreopoulos B."/>
            <person name="Baker S."/>
            <person name="Barry K."/>
            <person name="Bills G."/>
            <person name="Bluhm B."/>
            <person name="Cannon C."/>
            <person name="Castanera R."/>
            <person name="Culley D."/>
            <person name="Daum C."/>
            <person name="Ezra D."/>
            <person name="Gonzalez J."/>
            <person name="Henrissat B."/>
            <person name="Kuo A."/>
            <person name="Liang C."/>
            <person name="Lipzen A."/>
            <person name="Lutzoni F."/>
            <person name="Magnuson J."/>
            <person name="Mondo S."/>
            <person name="Nolan M."/>
            <person name="Ohm R."/>
            <person name="Pangilinan J."/>
            <person name="Park H.-J."/>
            <person name="Ramirez L."/>
            <person name="Alfaro M."/>
            <person name="Sun H."/>
            <person name="Tritt A."/>
            <person name="Yoshinaga Y."/>
            <person name="Zwiers L.-H."/>
            <person name="Turgeon B."/>
            <person name="Goodwin S."/>
            <person name="Spatafora J."/>
            <person name="Crous P."/>
            <person name="Grigoriev I."/>
        </authorList>
    </citation>
    <scope>NUCLEOTIDE SEQUENCE</scope>
    <source>
        <strain evidence="5">CBS 122681</strain>
    </source>
</reference>
<keyword evidence="2" id="KW-0472">Membrane</keyword>
<evidence type="ECO:0000259" key="4">
    <source>
        <dbReference type="PROSITE" id="PS51212"/>
    </source>
</evidence>
<feature type="domain" description="WSC" evidence="4">
    <location>
        <begin position="32"/>
        <end position="120"/>
    </location>
</feature>
<accession>A0A6A6SWS4</accession>